<evidence type="ECO:0000313" key="6">
    <source>
        <dbReference type="EMBL" id="GII55515.1"/>
    </source>
</evidence>
<name>A0A8J3VDA4_9ACTN</name>
<dbReference type="Proteomes" id="UP000605992">
    <property type="component" value="Unassembled WGS sequence"/>
</dbReference>
<accession>A0A8J3VDA4</accession>
<dbReference type="InterPro" id="IPR016164">
    <property type="entry name" value="FAD-linked_Oxase-like_C"/>
</dbReference>
<evidence type="ECO:0000256" key="3">
    <source>
        <dbReference type="ARBA" id="ARBA00022827"/>
    </source>
</evidence>
<dbReference type="PROSITE" id="PS51387">
    <property type="entry name" value="FAD_PCMH"/>
    <property type="match status" value="1"/>
</dbReference>
<dbReference type="RefSeq" id="WP_203945717.1">
    <property type="nucleotide sequence ID" value="NZ_BOOR01000027.1"/>
</dbReference>
<evidence type="ECO:0000313" key="7">
    <source>
        <dbReference type="Proteomes" id="UP000605992"/>
    </source>
</evidence>
<dbReference type="InterPro" id="IPR016169">
    <property type="entry name" value="FAD-bd_PCMH_sub2"/>
</dbReference>
<dbReference type="PANTHER" id="PTHR11748:SF111">
    <property type="entry name" value="D-LACTATE DEHYDROGENASE, MITOCHONDRIAL-RELATED"/>
    <property type="match status" value="1"/>
</dbReference>
<evidence type="ECO:0000259" key="5">
    <source>
        <dbReference type="PROSITE" id="PS51387"/>
    </source>
</evidence>
<dbReference type="InterPro" id="IPR016170">
    <property type="entry name" value="Cytok_DH_C_sf"/>
</dbReference>
<keyword evidence="7" id="KW-1185">Reference proteome</keyword>
<comment type="caution">
    <text evidence="6">The sequence shown here is derived from an EMBL/GenBank/DDBJ whole genome shotgun (WGS) entry which is preliminary data.</text>
</comment>
<dbReference type="Gene3D" id="3.40.462.10">
    <property type="entry name" value="FAD-linked oxidases, C-terminal domain"/>
    <property type="match status" value="1"/>
</dbReference>
<dbReference type="SUPFAM" id="SSF56176">
    <property type="entry name" value="FAD-binding/transporter-associated domain-like"/>
    <property type="match status" value="1"/>
</dbReference>
<keyword evidence="3" id="KW-0274">FAD</keyword>
<dbReference type="Gene3D" id="3.30.43.10">
    <property type="entry name" value="Uridine Diphospho-n-acetylenolpyruvylglucosamine Reductase, domain 2"/>
    <property type="match status" value="1"/>
</dbReference>
<dbReference type="InterPro" id="IPR016167">
    <property type="entry name" value="FAD-bd_PCMH_sub1"/>
</dbReference>
<dbReference type="InterPro" id="IPR006094">
    <property type="entry name" value="Oxid_FAD_bind_N"/>
</dbReference>
<dbReference type="Pfam" id="PF01565">
    <property type="entry name" value="FAD_binding_4"/>
    <property type="match status" value="1"/>
</dbReference>
<dbReference type="InterPro" id="IPR016166">
    <property type="entry name" value="FAD-bd_PCMH"/>
</dbReference>
<organism evidence="6 7">
    <name type="scientific">Planotetraspora thailandica</name>
    <dbReference type="NCBI Taxonomy" id="487172"/>
    <lineage>
        <taxon>Bacteria</taxon>
        <taxon>Bacillati</taxon>
        <taxon>Actinomycetota</taxon>
        <taxon>Actinomycetes</taxon>
        <taxon>Streptosporangiales</taxon>
        <taxon>Streptosporangiaceae</taxon>
        <taxon>Planotetraspora</taxon>
    </lineage>
</organism>
<dbReference type="PANTHER" id="PTHR11748">
    <property type="entry name" value="D-LACTATE DEHYDROGENASE"/>
    <property type="match status" value="1"/>
</dbReference>
<proteinExistence type="inferred from homology"/>
<comment type="similarity">
    <text evidence="1">Belongs to the FAD-binding oxidoreductase/transferase type 4 family.</text>
</comment>
<gene>
    <name evidence="6" type="ORF">Pth03_39040</name>
</gene>
<evidence type="ECO:0000256" key="4">
    <source>
        <dbReference type="ARBA" id="ARBA00023002"/>
    </source>
</evidence>
<dbReference type="GO" id="GO:0008720">
    <property type="term" value="F:D-lactate dehydrogenase (NAD+) activity"/>
    <property type="evidence" value="ECO:0007669"/>
    <property type="project" value="TreeGrafter"/>
</dbReference>
<dbReference type="GO" id="GO:0071949">
    <property type="term" value="F:FAD binding"/>
    <property type="evidence" value="ECO:0007669"/>
    <property type="project" value="InterPro"/>
</dbReference>
<dbReference type="GO" id="GO:1903457">
    <property type="term" value="P:lactate catabolic process"/>
    <property type="evidence" value="ECO:0007669"/>
    <property type="project" value="TreeGrafter"/>
</dbReference>
<evidence type="ECO:0000256" key="2">
    <source>
        <dbReference type="ARBA" id="ARBA00022630"/>
    </source>
</evidence>
<sequence>MMSTPANIHTSEVAAAIEAWREALGDSSVAADSRSLADLALNAGGFQRHVPARLRISTVEQLRLALIIATEHHVPVYPVSTGKNWGLGSSLPVRDGCVVLDLSGMNRIRVLDQDAKVAVVEPGVTQGQLASCLSAEAPELHLNVTGSARGTSIVGNIAERGDGWLGPRIDDLRGLEVMLHDGTTVRTGYWHYGHSEATHRWRHGIGPSLDGMFTQSNYGIITAAAIGLRSKPPSHRVFAIAVSDEWDLPELVNKLRILHELGVIRSATHIFDRERLQSALGVPHRSWVAIGSIGGTTRGSAAAWQDLCSTFTGIADVLDAGGTEHSTDPALQGALAAIRPILQGTPTDAGVSALATRYGPAVEATEVDASDTGILFCLPVLSFTGSSAHRLVELTRRHCRSYGYEPAITLNVMNDVTLQATIDVTFDRRDAAAAPAAQDCVDGLHAVLADNGFMPYRLGIQTMSRLIRSNDDAFWETAARIKSVLDPLGIIAPQRYDPHILGRNF</sequence>
<dbReference type="InterPro" id="IPR036318">
    <property type="entry name" value="FAD-bd_PCMH-like_sf"/>
</dbReference>
<keyword evidence="2" id="KW-0285">Flavoprotein</keyword>
<keyword evidence="4" id="KW-0560">Oxidoreductase</keyword>
<dbReference type="EMBL" id="BOOR01000027">
    <property type="protein sequence ID" value="GII55515.1"/>
    <property type="molecule type" value="Genomic_DNA"/>
</dbReference>
<reference evidence="6" key="1">
    <citation type="submission" date="2021-01" db="EMBL/GenBank/DDBJ databases">
        <title>Whole genome shotgun sequence of Planotetraspora thailandica NBRC 104271.</title>
        <authorList>
            <person name="Komaki H."/>
            <person name="Tamura T."/>
        </authorList>
    </citation>
    <scope>NUCLEOTIDE SEQUENCE</scope>
    <source>
        <strain evidence="6">NBRC 104271</strain>
    </source>
</reference>
<evidence type="ECO:0000256" key="1">
    <source>
        <dbReference type="ARBA" id="ARBA00008000"/>
    </source>
</evidence>
<dbReference type="AlphaFoldDB" id="A0A8J3VDA4"/>
<dbReference type="Gene3D" id="3.30.465.10">
    <property type="match status" value="1"/>
</dbReference>
<dbReference type="GO" id="GO:0004458">
    <property type="term" value="F:D-lactate dehydrogenase (cytochrome) activity"/>
    <property type="evidence" value="ECO:0007669"/>
    <property type="project" value="TreeGrafter"/>
</dbReference>
<protein>
    <submittedName>
        <fullName evidence="6">4-cresol dehydrogenase</fullName>
    </submittedName>
</protein>
<dbReference type="SUPFAM" id="SSF55103">
    <property type="entry name" value="FAD-linked oxidases, C-terminal domain"/>
    <property type="match status" value="1"/>
</dbReference>
<feature type="domain" description="FAD-binding PCMH-type" evidence="5">
    <location>
        <begin position="46"/>
        <end position="231"/>
    </location>
</feature>